<evidence type="ECO:0000259" key="2">
    <source>
        <dbReference type="Pfam" id="PF00419"/>
    </source>
</evidence>
<evidence type="ECO:0000313" key="3">
    <source>
        <dbReference type="EMBL" id="SEE14975.1"/>
    </source>
</evidence>
<feature type="signal peptide" evidence="1">
    <location>
        <begin position="1"/>
        <end position="27"/>
    </location>
</feature>
<dbReference type="InterPro" id="IPR008966">
    <property type="entry name" value="Adhesion_dom_sf"/>
</dbReference>
<organism evidence="3 4">
    <name type="scientific">Pseudomonas deceptionensis</name>
    <dbReference type="NCBI Taxonomy" id="882211"/>
    <lineage>
        <taxon>Bacteria</taxon>
        <taxon>Pseudomonadati</taxon>
        <taxon>Pseudomonadota</taxon>
        <taxon>Gammaproteobacteria</taxon>
        <taxon>Pseudomonadales</taxon>
        <taxon>Pseudomonadaceae</taxon>
        <taxon>Pseudomonas</taxon>
    </lineage>
</organism>
<proteinExistence type="predicted"/>
<accession>A0A0J6G6H8</accession>
<protein>
    <submittedName>
        <fullName evidence="3">Fimbrial protein</fullName>
    </submittedName>
</protein>
<dbReference type="AlphaFoldDB" id="A0A0J6G6H8"/>
<sequence>MLMHVKKSPWVTLLSAVTLSLSTAGYAQDTTQLEVSGTLTKPSCTAHFPTSQTIDIPKTNLNSLKSDITDWTDVALDFQCVTGSQVLVRFSAGNGSFDSSTLRTTLDRLGLKTRLSDMTSTARVMDLKLGEQLVLPVEDTQLKLQLSVRPVKTGTELPAIGSYSSTLLMEITYL</sequence>
<dbReference type="Proteomes" id="UP000183613">
    <property type="component" value="Unassembled WGS sequence"/>
</dbReference>
<keyword evidence="4" id="KW-1185">Reference proteome</keyword>
<reference evidence="3" key="1">
    <citation type="submission" date="2016-10" db="EMBL/GenBank/DDBJ databases">
        <authorList>
            <person name="Varghese N."/>
            <person name="Submissions S."/>
        </authorList>
    </citation>
    <scope>NUCLEOTIDE SEQUENCE [LARGE SCALE GENOMIC DNA]</scope>
    <source>
        <strain evidence="3">LMG 25555</strain>
    </source>
</reference>
<keyword evidence="1" id="KW-0732">Signal</keyword>
<feature type="chain" id="PRO_5009777006" evidence="1">
    <location>
        <begin position="28"/>
        <end position="174"/>
    </location>
</feature>
<feature type="domain" description="Fimbrial-type adhesion" evidence="2">
    <location>
        <begin position="34"/>
        <end position="173"/>
    </location>
</feature>
<dbReference type="SUPFAM" id="SSF49401">
    <property type="entry name" value="Bacterial adhesins"/>
    <property type="match status" value="1"/>
</dbReference>
<dbReference type="InterPro" id="IPR000259">
    <property type="entry name" value="Adhesion_dom_fimbrial"/>
</dbReference>
<comment type="caution">
    <text evidence="3">The sequence shown here is derived from an EMBL/GenBank/DDBJ whole genome shotgun (WGS) entry which is preliminary data.</text>
</comment>
<gene>
    <name evidence="3" type="ORF">SAMN04489800_0055</name>
</gene>
<dbReference type="Gene3D" id="2.60.40.1090">
    <property type="entry name" value="Fimbrial-type adhesion domain"/>
    <property type="match status" value="1"/>
</dbReference>
<dbReference type="InterPro" id="IPR036937">
    <property type="entry name" value="Adhesion_dom_fimbrial_sf"/>
</dbReference>
<evidence type="ECO:0000313" key="4">
    <source>
        <dbReference type="Proteomes" id="UP000183613"/>
    </source>
</evidence>
<dbReference type="GO" id="GO:0009289">
    <property type="term" value="C:pilus"/>
    <property type="evidence" value="ECO:0007669"/>
    <property type="project" value="InterPro"/>
</dbReference>
<dbReference type="EMBL" id="FNUD01000002">
    <property type="protein sequence ID" value="SEE14975.1"/>
    <property type="molecule type" value="Genomic_DNA"/>
</dbReference>
<evidence type="ECO:0000256" key="1">
    <source>
        <dbReference type="SAM" id="SignalP"/>
    </source>
</evidence>
<dbReference type="PATRIC" id="fig|882211.3.peg.2432"/>
<dbReference type="Pfam" id="PF00419">
    <property type="entry name" value="Fimbrial"/>
    <property type="match status" value="1"/>
</dbReference>
<dbReference type="GO" id="GO:0007155">
    <property type="term" value="P:cell adhesion"/>
    <property type="evidence" value="ECO:0007669"/>
    <property type="project" value="InterPro"/>
</dbReference>
<name>A0A0J6G6H8_PSEDM</name>